<dbReference type="AlphaFoldDB" id="A0AAV7G6I9"/>
<reference evidence="1 2" key="1">
    <citation type="journal article" date="2021" name="Hortic Res">
        <title>Chromosome-scale assembly of the Dendrobium chrysotoxum genome enhances the understanding of orchid evolution.</title>
        <authorList>
            <person name="Zhang Y."/>
            <person name="Zhang G.Q."/>
            <person name="Zhang D."/>
            <person name="Liu X.D."/>
            <person name="Xu X.Y."/>
            <person name="Sun W.H."/>
            <person name="Yu X."/>
            <person name="Zhu X."/>
            <person name="Wang Z.W."/>
            <person name="Zhao X."/>
            <person name="Zhong W.Y."/>
            <person name="Chen H."/>
            <person name="Yin W.L."/>
            <person name="Huang T."/>
            <person name="Niu S.C."/>
            <person name="Liu Z.J."/>
        </authorList>
    </citation>
    <scope>NUCLEOTIDE SEQUENCE [LARGE SCALE GENOMIC DNA]</scope>
    <source>
        <strain evidence="1">Lindl</strain>
    </source>
</reference>
<evidence type="ECO:0000313" key="2">
    <source>
        <dbReference type="Proteomes" id="UP000775213"/>
    </source>
</evidence>
<evidence type="ECO:0000313" key="1">
    <source>
        <dbReference type="EMBL" id="KAH0451584.1"/>
    </source>
</evidence>
<comment type="caution">
    <text evidence="1">The sequence shown here is derived from an EMBL/GenBank/DDBJ whole genome shotgun (WGS) entry which is preliminary data.</text>
</comment>
<keyword evidence="2" id="KW-1185">Reference proteome</keyword>
<accession>A0AAV7G6I9</accession>
<sequence>MLIHELDGEELAIPVVRDTTGLQNGIMMLKIAKVGDIIAKGHTVVQVLEQGLLLPLNLLPQILDPDQKVNEKTHRQSRWEVQWEVQDESAYLAILCWNRELRDGRPPRVQTWSHKNLSKAFWLVLRTRLLFLIKNILCIVGISDEEIQALAAPFKFTLLQKFPLYYPLLDNIQFLFSLKLSGDFLVMIIDSRHVLIKCSNDLYYTYYVNNYCMKLIKRTLMFDISAKSQIVPIGISFTDFHPHLLFHCILNWLGFLFCKPL</sequence>
<dbReference type="EMBL" id="JAGFBR010000017">
    <property type="protein sequence ID" value="KAH0451584.1"/>
    <property type="molecule type" value="Genomic_DNA"/>
</dbReference>
<dbReference type="Proteomes" id="UP000775213">
    <property type="component" value="Unassembled WGS sequence"/>
</dbReference>
<name>A0AAV7G6I9_DENCH</name>
<proteinExistence type="predicted"/>
<protein>
    <submittedName>
        <fullName evidence="1">Uncharacterized protein</fullName>
    </submittedName>
</protein>
<gene>
    <name evidence="1" type="ORF">IEQ34_018883</name>
</gene>
<organism evidence="1 2">
    <name type="scientific">Dendrobium chrysotoxum</name>
    <name type="common">Orchid</name>
    <dbReference type="NCBI Taxonomy" id="161865"/>
    <lineage>
        <taxon>Eukaryota</taxon>
        <taxon>Viridiplantae</taxon>
        <taxon>Streptophyta</taxon>
        <taxon>Embryophyta</taxon>
        <taxon>Tracheophyta</taxon>
        <taxon>Spermatophyta</taxon>
        <taxon>Magnoliopsida</taxon>
        <taxon>Liliopsida</taxon>
        <taxon>Asparagales</taxon>
        <taxon>Orchidaceae</taxon>
        <taxon>Epidendroideae</taxon>
        <taxon>Malaxideae</taxon>
        <taxon>Dendrobiinae</taxon>
        <taxon>Dendrobium</taxon>
    </lineage>
</organism>